<dbReference type="InterPro" id="IPR002711">
    <property type="entry name" value="HNH"/>
</dbReference>
<keyword evidence="2" id="KW-0255">Endonuclease</keyword>
<dbReference type="STRING" id="653733.Selin_2382"/>
<proteinExistence type="predicted"/>
<evidence type="ECO:0000313" key="3">
    <source>
        <dbReference type="Proteomes" id="UP000002572"/>
    </source>
</evidence>
<dbReference type="EMBL" id="CP002432">
    <property type="protein sequence ID" value="ADU67097.1"/>
    <property type="molecule type" value="Genomic_DNA"/>
</dbReference>
<keyword evidence="2" id="KW-0540">Nuclease</keyword>
<sequence length="251" mass="28667">MNRKQFIESLGATCRNWTWSWSFVNEKKKVVIFGAWDRNTDGNTSLILSEDWEVGRKGRKQPAYEQAREHIRLVEEEGYKLMTFPMKYSDANKGEDGTGPAKIEGFEPKLTEKSLKKVAGKWYASDGLLGSLLPEEVESPEQFIEGASKVIAVNTYERNAEARAKCIKHHGYECAVCKFDFAAFYGSIGEKYIHVHHVVPLSEIGREYILNPIKDLVPICPNCHAIIHRTRPAIDVEQLRRHLEERNGKDT</sequence>
<dbReference type="CDD" id="cd00085">
    <property type="entry name" value="HNHc"/>
    <property type="match status" value="1"/>
</dbReference>
<dbReference type="GO" id="GO:0004519">
    <property type="term" value="F:endonuclease activity"/>
    <property type="evidence" value="ECO:0007669"/>
    <property type="project" value="UniProtKB-KW"/>
</dbReference>
<dbReference type="HOGENOM" id="CLU_105895_0_0_0"/>
<keyword evidence="3" id="KW-1185">Reference proteome</keyword>
<name>E6W4M4_DESIS</name>
<reference evidence="2 3" key="1">
    <citation type="submission" date="2010-12" db="EMBL/GenBank/DDBJ databases">
        <title>Complete sequence of Desulfurispirillum indicum S5.</title>
        <authorList>
            <consortium name="US DOE Joint Genome Institute"/>
            <person name="Lucas S."/>
            <person name="Copeland A."/>
            <person name="Lapidus A."/>
            <person name="Cheng J.-F."/>
            <person name="Goodwin L."/>
            <person name="Pitluck S."/>
            <person name="Chertkov O."/>
            <person name="Held B."/>
            <person name="Detter J.C."/>
            <person name="Han C."/>
            <person name="Tapia R."/>
            <person name="Land M."/>
            <person name="Hauser L."/>
            <person name="Kyrpides N."/>
            <person name="Ivanova N."/>
            <person name="Mikhailova N."/>
            <person name="Haggblom M."/>
            <person name="Rauschenbach I."/>
            <person name="Bini E."/>
            <person name="Woyke T."/>
        </authorList>
    </citation>
    <scope>NUCLEOTIDE SEQUENCE [LARGE SCALE GENOMIC DNA]</scope>
    <source>
        <strain evidence="3">ATCC BAA-1389 / DSM 22839 / S5</strain>
    </source>
</reference>
<evidence type="ECO:0000259" key="1">
    <source>
        <dbReference type="Pfam" id="PF01844"/>
    </source>
</evidence>
<feature type="domain" description="HNH" evidence="1">
    <location>
        <begin position="174"/>
        <end position="229"/>
    </location>
</feature>
<accession>E6W4M4</accession>
<keyword evidence="2" id="KW-0378">Hydrolase</keyword>
<dbReference type="Gene3D" id="1.10.30.50">
    <property type="match status" value="1"/>
</dbReference>
<dbReference type="AlphaFoldDB" id="E6W4M4"/>
<gene>
    <name evidence="2" type="ordered locus">Selin_2382</name>
</gene>
<dbReference type="KEGG" id="din:Selin_2382"/>
<dbReference type="InterPro" id="IPR003615">
    <property type="entry name" value="HNH_nuc"/>
</dbReference>
<evidence type="ECO:0000313" key="2">
    <source>
        <dbReference type="EMBL" id="ADU67097.1"/>
    </source>
</evidence>
<organism evidence="2 3">
    <name type="scientific">Desulfurispirillum indicum (strain ATCC BAA-1389 / DSM 22839 / S5)</name>
    <dbReference type="NCBI Taxonomy" id="653733"/>
    <lineage>
        <taxon>Bacteria</taxon>
        <taxon>Pseudomonadati</taxon>
        <taxon>Chrysiogenota</taxon>
        <taxon>Chrysiogenia</taxon>
        <taxon>Chrysiogenales</taxon>
        <taxon>Chrysiogenaceae</taxon>
        <taxon>Desulfurispirillum</taxon>
    </lineage>
</organism>
<dbReference type="GO" id="GO:0008270">
    <property type="term" value="F:zinc ion binding"/>
    <property type="evidence" value="ECO:0007669"/>
    <property type="project" value="InterPro"/>
</dbReference>
<protein>
    <submittedName>
        <fullName evidence="2">HNH endonuclease</fullName>
    </submittedName>
</protein>
<dbReference type="GO" id="GO:0003676">
    <property type="term" value="F:nucleic acid binding"/>
    <property type="evidence" value="ECO:0007669"/>
    <property type="project" value="InterPro"/>
</dbReference>
<dbReference type="OrthoDB" id="9802640at2"/>
<dbReference type="Pfam" id="PF01844">
    <property type="entry name" value="HNH"/>
    <property type="match status" value="1"/>
</dbReference>
<dbReference type="eggNOG" id="COG3183">
    <property type="taxonomic scope" value="Bacteria"/>
</dbReference>
<dbReference type="InParanoid" id="E6W4M4"/>
<dbReference type="Proteomes" id="UP000002572">
    <property type="component" value="Chromosome"/>
</dbReference>
<dbReference type="RefSeq" id="WP_013506970.1">
    <property type="nucleotide sequence ID" value="NC_014836.1"/>
</dbReference>